<keyword evidence="9 10" id="KW-0807">Transducer</keyword>
<evidence type="ECO:0000256" key="10">
    <source>
        <dbReference type="RuleBase" id="RU351113"/>
    </source>
</evidence>
<evidence type="ECO:0000256" key="3">
    <source>
        <dbReference type="ARBA" id="ARBA00022606"/>
    </source>
</evidence>
<organism evidence="11 12">
    <name type="scientific">Trichogramma kaykai</name>
    <dbReference type="NCBI Taxonomy" id="54128"/>
    <lineage>
        <taxon>Eukaryota</taxon>
        <taxon>Metazoa</taxon>
        <taxon>Ecdysozoa</taxon>
        <taxon>Arthropoda</taxon>
        <taxon>Hexapoda</taxon>
        <taxon>Insecta</taxon>
        <taxon>Pterygota</taxon>
        <taxon>Neoptera</taxon>
        <taxon>Endopterygota</taxon>
        <taxon>Hymenoptera</taxon>
        <taxon>Apocrita</taxon>
        <taxon>Proctotrupomorpha</taxon>
        <taxon>Chalcidoidea</taxon>
        <taxon>Trichogrammatidae</taxon>
        <taxon>Trichogramma</taxon>
    </lineage>
</organism>
<comment type="caution">
    <text evidence="11">The sequence shown here is derived from an EMBL/GenBank/DDBJ whole genome shotgun (WGS) entry which is preliminary data.</text>
</comment>
<dbReference type="Proteomes" id="UP001627154">
    <property type="component" value="Unassembled WGS sequence"/>
</dbReference>
<keyword evidence="5 10" id="KW-0552">Olfaction</keyword>
<dbReference type="EMBL" id="JBJJXI010000085">
    <property type="protein sequence ID" value="KAL3395160.1"/>
    <property type="molecule type" value="Genomic_DNA"/>
</dbReference>
<dbReference type="InterPro" id="IPR004117">
    <property type="entry name" value="7tm6_olfct_rcpt"/>
</dbReference>
<sequence>MSSASWQSEYAVQMCRYFLRPIGLWVTNENSLREKFFNKLLTVSTFSLLLFLLIPCALHTFLEEPNIAVRMKLIGPMSFAVMAITKYASLTRHTKRLEKCFKSVEQDWQSSDSAEKKVLHRQAKIGRLLSIFSALLMYSGSFIFYHVIMPIAAVQTFSANLEVAQDSLDINGSSSATNEKKMRILTFPTYEAWINLDDEIVYQFVYLMQCLSGFVMDTITVGTCSLAAVFVTHTCAQLELVVEMSRNYVDSRKNDKTPKTRTERLTVLVKKHCRALKFATQIKDYLNGICFVEFIGCTANICFVGYYCLTEWERKEPISMVTYFILVISFTLNIFIFCFIGEHLAEHCKQLDSVYMNIDWYKLPVKEVADLLMIIAVSRRPVKLMAGSFADLTLITFSSVMKTAFTYFNLLRTVI</sequence>
<feature type="transmembrane region" description="Helical" evidence="10">
    <location>
        <begin position="321"/>
        <end position="340"/>
    </location>
</feature>
<feature type="transmembrane region" description="Helical" evidence="10">
    <location>
        <begin position="285"/>
        <end position="309"/>
    </location>
</feature>
<dbReference type="PANTHER" id="PTHR21137:SF35">
    <property type="entry name" value="ODORANT RECEPTOR 19A-RELATED"/>
    <property type="match status" value="1"/>
</dbReference>
<keyword evidence="12" id="KW-1185">Reference proteome</keyword>
<evidence type="ECO:0000256" key="8">
    <source>
        <dbReference type="ARBA" id="ARBA00023170"/>
    </source>
</evidence>
<feature type="transmembrane region" description="Helical" evidence="10">
    <location>
        <begin position="67"/>
        <end position="89"/>
    </location>
</feature>
<name>A0ABD2WQX1_9HYME</name>
<comment type="caution">
    <text evidence="10">Lacks conserved residue(s) required for the propagation of feature annotation.</text>
</comment>
<keyword evidence="8 10" id="KW-0675">Receptor</keyword>
<dbReference type="GO" id="GO:0007165">
    <property type="term" value="P:signal transduction"/>
    <property type="evidence" value="ECO:0007669"/>
    <property type="project" value="UniProtKB-KW"/>
</dbReference>
<evidence type="ECO:0000313" key="11">
    <source>
        <dbReference type="EMBL" id="KAL3395160.1"/>
    </source>
</evidence>
<evidence type="ECO:0000256" key="5">
    <source>
        <dbReference type="ARBA" id="ARBA00022725"/>
    </source>
</evidence>
<gene>
    <name evidence="11" type="ORF">TKK_010770</name>
</gene>
<proteinExistence type="inferred from homology"/>
<comment type="similarity">
    <text evidence="10">Belongs to the insect chemoreceptor superfamily. Heteromeric odorant receptor channel (TC 1.A.69) family.</text>
</comment>
<evidence type="ECO:0000256" key="2">
    <source>
        <dbReference type="ARBA" id="ARBA00022475"/>
    </source>
</evidence>
<keyword evidence="6 10" id="KW-1133">Transmembrane helix</keyword>
<feature type="transmembrane region" description="Helical" evidence="10">
    <location>
        <begin position="125"/>
        <end position="148"/>
    </location>
</feature>
<evidence type="ECO:0000256" key="7">
    <source>
        <dbReference type="ARBA" id="ARBA00023136"/>
    </source>
</evidence>
<protein>
    <recommendedName>
        <fullName evidence="10">Odorant receptor</fullName>
    </recommendedName>
</protein>
<dbReference type="GO" id="GO:0007608">
    <property type="term" value="P:sensory perception of smell"/>
    <property type="evidence" value="ECO:0007669"/>
    <property type="project" value="UniProtKB-KW"/>
</dbReference>
<dbReference type="AlphaFoldDB" id="A0ABD2WQX1"/>
<feature type="transmembrane region" description="Helical" evidence="10">
    <location>
        <begin position="40"/>
        <end position="61"/>
    </location>
</feature>
<keyword evidence="3 10" id="KW-0716">Sensory transduction</keyword>
<keyword evidence="7 10" id="KW-0472">Membrane</keyword>
<dbReference type="PANTHER" id="PTHR21137">
    <property type="entry name" value="ODORANT RECEPTOR"/>
    <property type="match status" value="1"/>
</dbReference>
<evidence type="ECO:0000256" key="9">
    <source>
        <dbReference type="ARBA" id="ARBA00023224"/>
    </source>
</evidence>
<accession>A0ABD2WQX1</accession>
<reference evidence="11 12" key="1">
    <citation type="journal article" date="2024" name="bioRxiv">
        <title>A reference genome for Trichogramma kaykai: A tiny desert-dwelling parasitoid wasp with competing sex-ratio distorters.</title>
        <authorList>
            <person name="Culotta J."/>
            <person name="Lindsey A.R."/>
        </authorList>
    </citation>
    <scope>NUCLEOTIDE SEQUENCE [LARGE SCALE GENOMIC DNA]</scope>
    <source>
        <strain evidence="11 12">KSX58</strain>
    </source>
</reference>
<evidence type="ECO:0000256" key="6">
    <source>
        <dbReference type="ARBA" id="ARBA00022989"/>
    </source>
</evidence>
<evidence type="ECO:0000256" key="1">
    <source>
        <dbReference type="ARBA" id="ARBA00004651"/>
    </source>
</evidence>
<keyword evidence="4 10" id="KW-0812">Transmembrane</keyword>
<evidence type="ECO:0000313" key="12">
    <source>
        <dbReference type="Proteomes" id="UP001627154"/>
    </source>
</evidence>
<comment type="subcellular location">
    <subcellularLocation>
        <location evidence="1 10">Cell membrane</location>
        <topology evidence="1 10">Multi-pass membrane protein</topology>
    </subcellularLocation>
</comment>
<dbReference type="GO" id="GO:0005886">
    <property type="term" value="C:plasma membrane"/>
    <property type="evidence" value="ECO:0007669"/>
    <property type="project" value="UniProtKB-SubCell"/>
</dbReference>
<dbReference type="Pfam" id="PF02949">
    <property type="entry name" value="7tm_6"/>
    <property type="match status" value="1"/>
</dbReference>
<keyword evidence="2" id="KW-1003">Cell membrane</keyword>
<evidence type="ECO:0000256" key="4">
    <source>
        <dbReference type="ARBA" id="ARBA00022692"/>
    </source>
</evidence>